<evidence type="ECO:0000313" key="2">
    <source>
        <dbReference type="EMBL" id="KAF2278574.1"/>
    </source>
</evidence>
<gene>
    <name evidence="2" type="ORF">EI97DRAFT_448476</name>
</gene>
<accession>A0A6A6JQQ7</accession>
<dbReference type="InterPro" id="IPR036291">
    <property type="entry name" value="NAD(P)-bd_dom_sf"/>
</dbReference>
<evidence type="ECO:0000259" key="1">
    <source>
        <dbReference type="Pfam" id="PF01370"/>
    </source>
</evidence>
<dbReference type="PANTHER" id="PTHR48079">
    <property type="entry name" value="PROTEIN YEEZ"/>
    <property type="match status" value="1"/>
</dbReference>
<dbReference type="Proteomes" id="UP000800097">
    <property type="component" value="Unassembled WGS sequence"/>
</dbReference>
<reference evidence="2" key="1">
    <citation type="journal article" date="2020" name="Stud. Mycol.">
        <title>101 Dothideomycetes genomes: a test case for predicting lifestyles and emergence of pathogens.</title>
        <authorList>
            <person name="Haridas S."/>
            <person name="Albert R."/>
            <person name="Binder M."/>
            <person name="Bloem J."/>
            <person name="Labutti K."/>
            <person name="Salamov A."/>
            <person name="Andreopoulos B."/>
            <person name="Baker S."/>
            <person name="Barry K."/>
            <person name="Bills G."/>
            <person name="Bluhm B."/>
            <person name="Cannon C."/>
            <person name="Castanera R."/>
            <person name="Culley D."/>
            <person name="Daum C."/>
            <person name="Ezra D."/>
            <person name="Gonzalez J."/>
            <person name="Henrissat B."/>
            <person name="Kuo A."/>
            <person name="Liang C."/>
            <person name="Lipzen A."/>
            <person name="Lutzoni F."/>
            <person name="Magnuson J."/>
            <person name="Mondo S."/>
            <person name="Nolan M."/>
            <person name="Ohm R."/>
            <person name="Pangilinan J."/>
            <person name="Park H.-J."/>
            <person name="Ramirez L."/>
            <person name="Alfaro M."/>
            <person name="Sun H."/>
            <person name="Tritt A."/>
            <person name="Yoshinaga Y."/>
            <person name="Zwiers L.-H."/>
            <person name="Turgeon B."/>
            <person name="Goodwin S."/>
            <person name="Spatafora J."/>
            <person name="Crous P."/>
            <person name="Grigoriev I."/>
        </authorList>
    </citation>
    <scope>NUCLEOTIDE SEQUENCE</scope>
    <source>
        <strain evidence="2">CBS 379.55</strain>
    </source>
</reference>
<evidence type="ECO:0000313" key="3">
    <source>
        <dbReference type="Proteomes" id="UP000800097"/>
    </source>
</evidence>
<protein>
    <submittedName>
        <fullName evidence="2">NAD(P)-binding protein</fullName>
    </submittedName>
</protein>
<dbReference type="AlphaFoldDB" id="A0A6A6JQQ7"/>
<dbReference type="InterPro" id="IPR001509">
    <property type="entry name" value="Epimerase_deHydtase"/>
</dbReference>
<name>A0A6A6JQQ7_WESOR</name>
<dbReference type="Pfam" id="PF01370">
    <property type="entry name" value="Epimerase"/>
    <property type="match status" value="1"/>
</dbReference>
<feature type="domain" description="NAD-dependent epimerase/dehydratase" evidence="1">
    <location>
        <begin position="16"/>
        <end position="240"/>
    </location>
</feature>
<dbReference type="GO" id="GO:0005737">
    <property type="term" value="C:cytoplasm"/>
    <property type="evidence" value="ECO:0007669"/>
    <property type="project" value="TreeGrafter"/>
</dbReference>
<proteinExistence type="predicted"/>
<dbReference type="Gene3D" id="3.40.50.720">
    <property type="entry name" value="NAD(P)-binding Rossmann-like Domain"/>
    <property type="match status" value="1"/>
</dbReference>
<dbReference type="OrthoDB" id="10262413at2759"/>
<dbReference type="InterPro" id="IPR051783">
    <property type="entry name" value="NAD(P)-dependent_oxidoreduct"/>
</dbReference>
<sequence length="353" mass="38359">MAVQSTDVEVMDVVTSGYLGGTLLAHLQTANLPPYSKLYALVRTPAQAEGVRQYGATPLNIDLSSRSEIHDTILSNNITIIFHLISAFGAHTTPFIEALATVREATGHDVHFIFTSGAKLFSSHAGAPTSQPLFDTDPNLFAIHEAQVPKYDIAKSGIDANIGVIETGERLGVKSYVFVPCIVYGPGEGFGNKISIQTVAVVKAALSARKVYKVDHGRTTWPVCHVRDTVGLYVEMLKAILDGRSIGYGKNVFYLAASGSVAWDDLYERFAKALKERGKLDTVDVGVAGEEDLKRMAQGIGCEPFLVPMQLAGLCTFTAEHGKQIGWTPRYKPEDILDRAEEEVEFILQNLTA</sequence>
<dbReference type="RefSeq" id="XP_033656113.1">
    <property type="nucleotide sequence ID" value="XM_033800164.1"/>
</dbReference>
<organism evidence="2 3">
    <name type="scientific">Westerdykella ornata</name>
    <dbReference type="NCBI Taxonomy" id="318751"/>
    <lineage>
        <taxon>Eukaryota</taxon>
        <taxon>Fungi</taxon>
        <taxon>Dikarya</taxon>
        <taxon>Ascomycota</taxon>
        <taxon>Pezizomycotina</taxon>
        <taxon>Dothideomycetes</taxon>
        <taxon>Pleosporomycetidae</taxon>
        <taxon>Pleosporales</taxon>
        <taxon>Sporormiaceae</taxon>
        <taxon>Westerdykella</taxon>
    </lineage>
</organism>
<dbReference type="EMBL" id="ML986487">
    <property type="protein sequence ID" value="KAF2278574.1"/>
    <property type="molecule type" value="Genomic_DNA"/>
</dbReference>
<keyword evidence="3" id="KW-1185">Reference proteome</keyword>
<dbReference type="GeneID" id="54553339"/>
<dbReference type="GO" id="GO:0004029">
    <property type="term" value="F:aldehyde dehydrogenase (NAD+) activity"/>
    <property type="evidence" value="ECO:0007669"/>
    <property type="project" value="TreeGrafter"/>
</dbReference>
<dbReference type="SUPFAM" id="SSF51735">
    <property type="entry name" value="NAD(P)-binding Rossmann-fold domains"/>
    <property type="match status" value="1"/>
</dbReference>
<dbReference type="PANTHER" id="PTHR48079:SF6">
    <property type="entry name" value="NAD(P)-BINDING DOMAIN-CONTAINING PROTEIN-RELATED"/>
    <property type="match status" value="1"/>
</dbReference>